<feature type="region of interest" description="Disordered" evidence="1">
    <location>
        <begin position="1"/>
        <end position="24"/>
    </location>
</feature>
<sequence>MLIRSRPDGNQVQVSDRESSKERRARGVFPTNELYRWWYFRSLNFDAGGNNYSNHSDAAKTAVWAWEKRNGWLDACNVLIGGRSHGVLRRVLARSFVQVRVWELAPSNVDLCLQKAQDMAVTVIDKHSADRRLGGNLPNKAKDSNALIGSYAGSTDGDDEPELSFVQRYLRSLPLNAKCRLD</sequence>
<accession>A0AAJ0G6J0</accession>
<dbReference type="EMBL" id="JAWDJX010000037">
    <property type="protein sequence ID" value="KAK3049814.1"/>
    <property type="molecule type" value="Genomic_DNA"/>
</dbReference>
<evidence type="ECO:0000313" key="2">
    <source>
        <dbReference type="EMBL" id="KAK3049814.1"/>
    </source>
</evidence>
<dbReference type="Proteomes" id="UP001271007">
    <property type="component" value="Unassembled WGS sequence"/>
</dbReference>
<dbReference type="AlphaFoldDB" id="A0AAJ0G6J0"/>
<evidence type="ECO:0000256" key="1">
    <source>
        <dbReference type="SAM" id="MobiDB-lite"/>
    </source>
</evidence>
<keyword evidence="3" id="KW-1185">Reference proteome</keyword>
<protein>
    <submittedName>
        <fullName evidence="2">Uncharacterized protein</fullName>
    </submittedName>
</protein>
<name>A0AAJ0G6J0_9PEZI</name>
<organism evidence="2 3">
    <name type="scientific">Extremus antarcticus</name>
    <dbReference type="NCBI Taxonomy" id="702011"/>
    <lineage>
        <taxon>Eukaryota</taxon>
        <taxon>Fungi</taxon>
        <taxon>Dikarya</taxon>
        <taxon>Ascomycota</taxon>
        <taxon>Pezizomycotina</taxon>
        <taxon>Dothideomycetes</taxon>
        <taxon>Dothideomycetidae</taxon>
        <taxon>Mycosphaerellales</taxon>
        <taxon>Extremaceae</taxon>
        <taxon>Extremus</taxon>
    </lineage>
</organism>
<reference evidence="2" key="1">
    <citation type="submission" date="2023-04" db="EMBL/GenBank/DDBJ databases">
        <title>Black Yeasts Isolated from many extreme environments.</title>
        <authorList>
            <person name="Coleine C."/>
            <person name="Stajich J.E."/>
            <person name="Selbmann L."/>
        </authorList>
    </citation>
    <scope>NUCLEOTIDE SEQUENCE</scope>
    <source>
        <strain evidence="2">CCFEE 5312</strain>
    </source>
</reference>
<gene>
    <name evidence="2" type="ORF">LTR09_008990</name>
</gene>
<evidence type="ECO:0000313" key="3">
    <source>
        <dbReference type="Proteomes" id="UP001271007"/>
    </source>
</evidence>
<proteinExistence type="predicted"/>
<comment type="caution">
    <text evidence="2">The sequence shown here is derived from an EMBL/GenBank/DDBJ whole genome shotgun (WGS) entry which is preliminary data.</text>
</comment>